<dbReference type="InterPro" id="IPR036610">
    <property type="entry name" value="PEBP-like_sf"/>
</dbReference>
<keyword evidence="1" id="KW-0472">Membrane</keyword>
<organism evidence="3 4">
    <name type="scientific">Hypsibius exemplaris</name>
    <name type="common">Freshwater tardigrade</name>
    <dbReference type="NCBI Taxonomy" id="2072580"/>
    <lineage>
        <taxon>Eukaryota</taxon>
        <taxon>Metazoa</taxon>
        <taxon>Ecdysozoa</taxon>
        <taxon>Tardigrada</taxon>
        <taxon>Eutardigrada</taxon>
        <taxon>Parachela</taxon>
        <taxon>Hypsibioidea</taxon>
        <taxon>Hypsibiidae</taxon>
        <taxon>Hypsibius</taxon>
    </lineage>
</organism>
<proteinExistence type="predicted"/>
<evidence type="ECO:0000256" key="2">
    <source>
        <dbReference type="SAM" id="SignalP"/>
    </source>
</evidence>
<keyword evidence="4" id="KW-1185">Reference proteome</keyword>
<evidence type="ECO:0000256" key="1">
    <source>
        <dbReference type="SAM" id="Phobius"/>
    </source>
</evidence>
<reference evidence="4" key="1">
    <citation type="submission" date="2017-01" db="EMBL/GenBank/DDBJ databases">
        <title>Comparative genomics of anhydrobiosis in the tardigrade Hypsibius dujardini.</title>
        <authorList>
            <person name="Yoshida Y."/>
            <person name="Koutsovoulos G."/>
            <person name="Laetsch D."/>
            <person name="Stevens L."/>
            <person name="Kumar S."/>
            <person name="Horikawa D."/>
            <person name="Ishino K."/>
            <person name="Komine S."/>
            <person name="Tomita M."/>
            <person name="Blaxter M."/>
            <person name="Arakawa K."/>
        </authorList>
    </citation>
    <scope>NUCLEOTIDE SEQUENCE [LARGE SCALE GENOMIC DNA]</scope>
    <source>
        <strain evidence="4">Z151</strain>
    </source>
</reference>
<keyword evidence="2" id="KW-0732">Signal</keyword>
<keyword evidence="1" id="KW-1133">Transmembrane helix</keyword>
<accession>A0A1W0X1Y1</accession>
<evidence type="ECO:0000313" key="3">
    <source>
        <dbReference type="EMBL" id="OQV21434.1"/>
    </source>
</evidence>
<gene>
    <name evidence="3" type="ORF">BV898_04641</name>
</gene>
<dbReference type="Proteomes" id="UP000192578">
    <property type="component" value="Unassembled WGS sequence"/>
</dbReference>
<name>A0A1W0X1Y1_HYPEX</name>
<comment type="caution">
    <text evidence="3">The sequence shown here is derived from an EMBL/GenBank/DDBJ whole genome shotgun (WGS) entry which is preliminary data.</text>
</comment>
<dbReference type="SUPFAM" id="SSF49777">
    <property type="entry name" value="PEBP-like"/>
    <property type="match status" value="1"/>
</dbReference>
<sequence>MALSSWLSGLILLLTTVAISAQSTSGGPCLEGNRLDKVGTCLRHISDLLFDENRFFFGKDLDKICDAAARNNSDNINCFVDDNGERRYSLASRLFRNNVKAELIDRYLAVTFSTLPRRYKACGAEGFPVSERTTDVNPDMEPTPVVYVRAAPKFSMRTEKDVYYTIVILDATYGYVHGLIVDYPAPKDIIPFKAPLNFRNMTNTFVFVVYRQSERDYMLEPRTLGLMKSPESGRLFKLNEFAADHALVGPIAMNWMAVTSDPYAVQQVADQFNENYCIKFTVQAFSELEFTKEGNTPYQNGKFSSVPYDVSKVDTVLNVTYKSPAADFFVCCQQFQYPAALVTLNPISPSGQILDQALSYVSPTISLESSALRPLETGPPTVRSYILFAVSPSAADNKNPPSYFWHTYLNDRDTVSPKSGRFQTSLGPAKLIFLLYERPGIAMSANSNPYSDLDSYGLAGCAGTQTPCPFDLPRFVLDHGLVLRGVNWITTVVGPRTLNQAISTGAGDEATVCRGQPGYSQTCPRPTGRLTETSTKTSLAVSLYSAPGIVLLFVIVAAYASI</sequence>
<dbReference type="AlphaFoldDB" id="A0A1W0X1Y1"/>
<dbReference type="EMBL" id="MTYJ01000023">
    <property type="protein sequence ID" value="OQV21434.1"/>
    <property type="molecule type" value="Genomic_DNA"/>
</dbReference>
<evidence type="ECO:0000313" key="4">
    <source>
        <dbReference type="Proteomes" id="UP000192578"/>
    </source>
</evidence>
<protein>
    <submittedName>
        <fullName evidence="3">Uncharacterized protein</fullName>
    </submittedName>
</protein>
<feature type="chain" id="PRO_5012167304" evidence="2">
    <location>
        <begin position="22"/>
        <end position="562"/>
    </location>
</feature>
<feature type="signal peptide" evidence="2">
    <location>
        <begin position="1"/>
        <end position="21"/>
    </location>
</feature>
<dbReference type="OrthoDB" id="2506647at2759"/>
<dbReference type="Gene3D" id="3.90.280.10">
    <property type="entry name" value="PEBP-like"/>
    <property type="match status" value="1"/>
</dbReference>
<feature type="transmembrane region" description="Helical" evidence="1">
    <location>
        <begin position="539"/>
        <end position="560"/>
    </location>
</feature>
<keyword evidence="1" id="KW-0812">Transmembrane</keyword>